<reference evidence="2" key="1">
    <citation type="submission" date="2007-10" db="EMBL/GenBank/DDBJ databases">
        <title>Complete sequence of Methanococcus maripaludis C6.</title>
        <authorList>
            <consortium name="US DOE Joint Genome Institute"/>
            <person name="Copeland A."/>
            <person name="Lucas S."/>
            <person name="Lapidus A."/>
            <person name="Barry K."/>
            <person name="Glavina del Rio T."/>
            <person name="Dalin E."/>
            <person name="Tice H."/>
            <person name="Pitluck S."/>
            <person name="Clum A."/>
            <person name="Schmutz J."/>
            <person name="Larimer F."/>
            <person name="Land M."/>
            <person name="Hauser L."/>
            <person name="Kyrpides N."/>
            <person name="Mikhailova N."/>
            <person name="Sieprawska-Lupa M."/>
            <person name="Whitman W.B."/>
            <person name="Richardson P."/>
        </authorList>
    </citation>
    <scope>NUCLEOTIDE SEQUENCE [LARGE SCALE GENOMIC DNA]</scope>
    <source>
        <strain evidence="2">C6</strain>
    </source>
</reference>
<organism evidence="2">
    <name type="scientific">Methanococcus maripaludis (strain C6 / ATCC BAA-1332)</name>
    <dbReference type="NCBI Taxonomy" id="444158"/>
    <lineage>
        <taxon>Archaea</taxon>
        <taxon>Methanobacteriati</taxon>
        <taxon>Methanobacteriota</taxon>
        <taxon>Methanomada group</taxon>
        <taxon>Methanococci</taxon>
        <taxon>Methanococcales</taxon>
        <taxon>Methanococcaceae</taxon>
        <taxon>Methanococcus</taxon>
    </lineage>
</organism>
<feature type="transmembrane region" description="Helical" evidence="1">
    <location>
        <begin position="18"/>
        <end position="36"/>
    </location>
</feature>
<keyword evidence="1" id="KW-1133">Transmembrane helix</keyword>
<evidence type="ECO:0000256" key="1">
    <source>
        <dbReference type="SAM" id="Phobius"/>
    </source>
</evidence>
<protein>
    <submittedName>
        <fullName evidence="2">Uncharacterized protein</fullName>
    </submittedName>
</protein>
<name>A9A7K2_METM6</name>
<evidence type="ECO:0000313" key="2">
    <source>
        <dbReference type="EMBL" id="ABX00950.1"/>
    </source>
</evidence>
<sequence length="190" mass="21935">MCLKEFLKSAEHLSKNPLGILGLFTALILYVLYVFASNQNISDIQTLLVVLFLFGVLIVYYKLVTEHHTKLYAPYDFQNEEHFVNLVNKVDNLESIMKKVQNAINDQAIYKYSNLSIAGRRLILITYMYEKYDLTSFSIEREIDENKAIEEAKILESYGWVSLENKTVQITEKGKTEVEKFMALTLGPFA</sequence>
<dbReference type="AlphaFoldDB" id="A9A7K2"/>
<accession>A9A7K2</accession>
<proteinExistence type="predicted"/>
<dbReference type="EMBL" id="CP000867">
    <property type="protein sequence ID" value="ABX00950.1"/>
    <property type="molecule type" value="Genomic_DNA"/>
</dbReference>
<keyword evidence="1" id="KW-0812">Transmembrane</keyword>
<keyword evidence="1" id="KW-0472">Membrane</keyword>
<dbReference type="STRING" id="444158.MmarC6_0126"/>
<gene>
    <name evidence="2" type="ordered locus">MmarC6_0126</name>
</gene>
<dbReference type="KEGG" id="mmx:MmarC6_0126"/>
<feature type="transmembrane region" description="Helical" evidence="1">
    <location>
        <begin position="42"/>
        <end position="61"/>
    </location>
</feature>
<dbReference type="HOGENOM" id="CLU_1425101_0_0_2"/>